<dbReference type="EMBL" id="JBCHKU010000002">
    <property type="protein sequence ID" value="MEM6247446.1"/>
    <property type="molecule type" value="Genomic_DNA"/>
</dbReference>
<feature type="transmembrane region" description="Helical" evidence="5">
    <location>
        <begin position="281"/>
        <end position="307"/>
    </location>
</feature>
<dbReference type="InterPro" id="IPR002797">
    <property type="entry name" value="Polysacc_synth"/>
</dbReference>
<accession>A0ABU9UMG3</accession>
<feature type="transmembrane region" description="Helical" evidence="5">
    <location>
        <begin position="372"/>
        <end position="393"/>
    </location>
</feature>
<feature type="transmembrane region" description="Helical" evidence="5">
    <location>
        <begin position="7"/>
        <end position="28"/>
    </location>
</feature>
<feature type="transmembrane region" description="Helical" evidence="5">
    <location>
        <begin position="319"/>
        <end position="341"/>
    </location>
</feature>
<dbReference type="InterPro" id="IPR052556">
    <property type="entry name" value="PolySynth_Transporter"/>
</dbReference>
<name>A0ABU9UMG3_9GAMM</name>
<dbReference type="PANTHER" id="PTHR43424">
    <property type="entry name" value="LOCUS PUTATIVE PROTEIN 1-RELATED"/>
    <property type="match status" value="1"/>
</dbReference>
<gene>
    <name evidence="6" type="ORF">AAGS29_02320</name>
</gene>
<feature type="transmembrane region" description="Helical" evidence="5">
    <location>
        <begin position="133"/>
        <end position="152"/>
    </location>
</feature>
<evidence type="ECO:0000256" key="5">
    <source>
        <dbReference type="SAM" id="Phobius"/>
    </source>
</evidence>
<evidence type="ECO:0000256" key="4">
    <source>
        <dbReference type="ARBA" id="ARBA00023136"/>
    </source>
</evidence>
<keyword evidence="3 5" id="KW-1133">Transmembrane helix</keyword>
<evidence type="ECO:0000313" key="7">
    <source>
        <dbReference type="Proteomes" id="UP001489333"/>
    </source>
</evidence>
<evidence type="ECO:0000256" key="1">
    <source>
        <dbReference type="ARBA" id="ARBA00004141"/>
    </source>
</evidence>
<comment type="caution">
    <text evidence="6">The sequence shown here is derived from an EMBL/GenBank/DDBJ whole genome shotgun (WGS) entry which is preliminary data.</text>
</comment>
<keyword evidence="2 5" id="KW-0812">Transmembrane</keyword>
<sequence>MKIIKDSAIYLLGELISKSIPFMMLPYLTRKLESSGFGELSIYQLYISIFVIFIGFSQEGAISRYYFRYGTRNLDSLVFTSYIFSFFILIFFLVISIAFNYLLLAVCALISFLQFVFTVQLTIRQCKKDAKEYFILQFIYSFSYFLFTYLLFEFWDVSIRTVLFSLILCSLFSVFISSIYTLKKITSSGFKFKVTTKLFFYLISFGIPLIIHQLSILVKGQFDRFVVYNSYSSDVLGKYAVAYQVSSVIFVILMALNKAIVPYYFSALKNKRINFSHLNKFVIYSLSLLPVTYFFLIKLVPIGFLGWLLGTEFEEARVFIPIFSSGFILLIPYLALVNYLFYHGKTKVIATMSVIASFVYVLWLFYSSSKSLLSVSHSMLISNSVLVLVLYFYSRQFSHRS</sequence>
<dbReference type="Pfam" id="PF01943">
    <property type="entry name" value="Polysacc_synt"/>
    <property type="match status" value="1"/>
</dbReference>
<proteinExistence type="predicted"/>
<dbReference type="PANTHER" id="PTHR43424:SF1">
    <property type="entry name" value="LOCUS PUTATIVE PROTEIN 1-RELATED"/>
    <property type="match status" value="1"/>
</dbReference>
<feature type="transmembrane region" description="Helical" evidence="5">
    <location>
        <begin position="101"/>
        <end position="121"/>
    </location>
</feature>
<comment type="subcellular location">
    <subcellularLocation>
        <location evidence="1">Membrane</location>
        <topology evidence="1">Multi-pass membrane protein</topology>
    </subcellularLocation>
</comment>
<organism evidence="6 7">
    <name type="scientific">Shewanella vaxholmensis</name>
    <dbReference type="NCBI Taxonomy" id="3063535"/>
    <lineage>
        <taxon>Bacteria</taxon>
        <taxon>Pseudomonadati</taxon>
        <taxon>Pseudomonadota</taxon>
        <taxon>Gammaproteobacteria</taxon>
        <taxon>Alteromonadales</taxon>
        <taxon>Shewanellaceae</taxon>
        <taxon>Shewanella</taxon>
    </lineage>
</organism>
<dbReference type="Proteomes" id="UP001489333">
    <property type="component" value="Unassembled WGS sequence"/>
</dbReference>
<reference evidence="6 7" key="1">
    <citation type="submission" date="2024-04" db="EMBL/GenBank/DDBJ databases">
        <title>Novel Shewanella species isolated from Baltic Sea sediments.</title>
        <authorList>
            <person name="Martin-Rodriguez A.J."/>
            <person name="Fernandez-Juarez V."/>
            <person name="Valeriano V.D."/>
            <person name="Mihindukulasooriya I."/>
            <person name="Ceresnova L."/>
            <person name="Joffre E."/>
            <person name="Jensie-Markopoulos S."/>
            <person name="Moore E.R.B."/>
            <person name="Sjoling A."/>
        </authorList>
    </citation>
    <scope>NUCLEOTIDE SEQUENCE [LARGE SCALE GENOMIC DNA]</scope>
    <source>
        <strain evidence="6 7">VAX-SP0-0CM-1</strain>
    </source>
</reference>
<feature type="transmembrane region" description="Helical" evidence="5">
    <location>
        <begin position="40"/>
        <end position="56"/>
    </location>
</feature>
<protein>
    <submittedName>
        <fullName evidence="6">Oligosaccharide flippase family protein</fullName>
    </submittedName>
</protein>
<dbReference type="RefSeq" id="WP_311905280.1">
    <property type="nucleotide sequence ID" value="NZ_JAUOEV010000003.1"/>
</dbReference>
<keyword evidence="7" id="KW-1185">Reference proteome</keyword>
<evidence type="ECO:0000313" key="6">
    <source>
        <dbReference type="EMBL" id="MEM6247446.1"/>
    </source>
</evidence>
<keyword evidence="4 5" id="KW-0472">Membrane</keyword>
<evidence type="ECO:0000256" key="2">
    <source>
        <dbReference type="ARBA" id="ARBA00022692"/>
    </source>
</evidence>
<feature type="transmembrane region" description="Helical" evidence="5">
    <location>
        <begin position="348"/>
        <end position="366"/>
    </location>
</feature>
<feature type="transmembrane region" description="Helical" evidence="5">
    <location>
        <begin position="198"/>
        <end position="220"/>
    </location>
</feature>
<evidence type="ECO:0000256" key="3">
    <source>
        <dbReference type="ARBA" id="ARBA00022989"/>
    </source>
</evidence>
<feature type="transmembrane region" description="Helical" evidence="5">
    <location>
        <begin position="77"/>
        <end position="95"/>
    </location>
</feature>
<feature type="transmembrane region" description="Helical" evidence="5">
    <location>
        <begin position="158"/>
        <end position="177"/>
    </location>
</feature>
<feature type="transmembrane region" description="Helical" evidence="5">
    <location>
        <begin position="240"/>
        <end position="260"/>
    </location>
</feature>